<dbReference type="GO" id="GO:0009922">
    <property type="term" value="F:fatty acid elongase activity"/>
    <property type="evidence" value="ECO:0007669"/>
    <property type="project" value="UniProtKB-EC"/>
</dbReference>
<dbReference type="GO" id="GO:0005789">
    <property type="term" value="C:endoplasmic reticulum membrane"/>
    <property type="evidence" value="ECO:0007669"/>
    <property type="project" value="TreeGrafter"/>
</dbReference>
<keyword evidence="9 10" id="KW-0275">Fatty acid biosynthesis</keyword>
<dbReference type="AlphaFoldDB" id="A0A1A9VLR8"/>
<evidence type="ECO:0000256" key="8">
    <source>
        <dbReference type="ARBA" id="ARBA00023136"/>
    </source>
</evidence>
<feature type="transmembrane region" description="Helical" evidence="10">
    <location>
        <begin position="20"/>
        <end position="42"/>
    </location>
</feature>
<proteinExistence type="inferred from homology"/>
<dbReference type="GO" id="GO:0034625">
    <property type="term" value="P:fatty acid elongation, monounsaturated fatty acid"/>
    <property type="evidence" value="ECO:0007669"/>
    <property type="project" value="TreeGrafter"/>
</dbReference>
<dbReference type="VEuPathDB" id="VectorBase:GAUT041040"/>
<dbReference type="InterPro" id="IPR002076">
    <property type="entry name" value="ELO_fam"/>
</dbReference>
<evidence type="ECO:0000256" key="5">
    <source>
        <dbReference type="ARBA" id="ARBA00022832"/>
    </source>
</evidence>
<keyword evidence="4 10" id="KW-0812">Transmembrane</keyword>
<evidence type="ECO:0000256" key="9">
    <source>
        <dbReference type="ARBA" id="ARBA00023160"/>
    </source>
</evidence>
<feature type="transmembrane region" description="Helical" evidence="10">
    <location>
        <begin position="112"/>
        <end position="131"/>
    </location>
</feature>
<keyword evidence="2 10" id="KW-0444">Lipid biosynthesis</keyword>
<feature type="transmembrane region" description="Helical" evidence="10">
    <location>
        <begin position="63"/>
        <end position="82"/>
    </location>
</feature>
<evidence type="ECO:0000313" key="11">
    <source>
        <dbReference type="EnsemblMetazoa" id="GAUT041040-PA"/>
    </source>
</evidence>
<dbReference type="InterPro" id="IPR030457">
    <property type="entry name" value="ELO_CS"/>
</dbReference>
<comment type="subcellular location">
    <subcellularLocation>
        <location evidence="1">Membrane</location>
        <topology evidence="1">Multi-pass membrane protein</topology>
    </subcellularLocation>
</comment>
<name>A0A1A9VLR8_GLOAU</name>
<dbReference type="Pfam" id="PF01151">
    <property type="entry name" value="ELO"/>
    <property type="match status" value="1"/>
</dbReference>
<evidence type="ECO:0000256" key="2">
    <source>
        <dbReference type="ARBA" id="ARBA00022516"/>
    </source>
</evidence>
<dbReference type="Proteomes" id="UP000078200">
    <property type="component" value="Unassembled WGS sequence"/>
</dbReference>
<accession>A0A1A9VLR8</accession>
<sequence>MEYGFGQLIALLCKSTDNRIDGWLLMSSPLNVTLIILAYIVIVRRIGPSVMKNRKAYDLRNTLVVYNVFQIIYNSYLCWVLGSEAQPIGSLMKSDCEIERSDELKLQCFGFGWWYLMNKILDFMDTIFMVLRKKNDQITFLHVYHHAIMVLLSWVSMKYLGDSRMSK</sequence>
<evidence type="ECO:0000256" key="10">
    <source>
        <dbReference type="RuleBase" id="RU361115"/>
    </source>
</evidence>
<dbReference type="EC" id="2.3.1.199" evidence="10"/>
<dbReference type="GO" id="GO:0034626">
    <property type="term" value="P:fatty acid elongation, polyunsaturated fatty acid"/>
    <property type="evidence" value="ECO:0007669"/>
    <property type="project" value="TreeGrafter"/>
</dbReference>
<evidence type="ECO:0000256" key="3">
    <source>
        <dbReference type="ARBA" id="ARBA00022679"/>
    </source>
</evidence>
<dbReference type="STRING" id="7395.A0A1A9VLR8"/>
<evidence type="ECO:0000256" key="6">
    <source>
        <dbReference type="ARBA" id="ARBA00022989"/>
    </source>
</evidence>
<dbReference type="PANTHER" id="PTHR11157">
    <property type="entry name" value="FATTY ACID ACYL TRANSFERASE-RELATED"/>
    <property type="match status" value="1"/>
</dbReference>
<organism evidence="11 12">
    <name type="scientific">Glossina austeni</name>
    <name type="common">Savannah tsetse fly</name>
    <dbReference type="NCBI Taxonomy" id="7395"/>
    <lineage>
        <taxon>Eukaryota</taxon>
        <taxon>Metazoa</taxon>
        <taxon>Ecdysozoa</taxon>
        <taxon>Arthropoda</taxon>
        <taxon>Hexapoda</taxon>
        <taxon>Insecta</taxon>
        <taxon>Pterygota</taxon>
        <taxon>Neoptera</taxon>
        <taxon>Endopterygota</taxon>
        <taxon>Diptera</taxon>
        <taxon>Brachycera</taxon>
        <taxon>Muscomorpha</taxon>
        <taxon>Hippoboscoidea</taxon>
        <taxon>Glossinidae</taxon>
        <taxon>Glossina</taxon>
    </lineage>
</organism>
<evidence type="ECO:0000256" key="7">
    <source>
        <dbReference type="ARBA" id="ARBA00023098"/>
    </source>
</evidence>
<comment type="similarity">
    <text evidence="10">Belongs to the ELO family.</text>
</comment>
<dbReference type="EnsemblMetazoa" id="GAUT041040-RA">
    <property type="protein sequence ID" value="GAUT041040-PA"/>
    <property type="gene ID" value="GAUT041040"/>
</dbReference>
<keyword evidence="7 10" id="KW-0443">Lipid metabolism</keyword>
<protein>
    <recommendedName>
        <fullName evidence="10">Elongation of very long chain fatty acids protein</fullName>
        <ecNumber evidence="10">2.3.1.199</ecNumber>
    </recommendedName>
    <alternativeName>
        <fullName evidence="10">Very-long-chain 3-oxoacyl-CoA synthase</fullName>
    </alternativeName>
</protein>
<reference evidence="11" key="1">
    <citation type="submission" date="2020-05" db="UniProtKB">
        <authorList>
            <consortium name="EnsemblMetazoa"/>
        </authorList>
    </citation>
    <scope>IDENTIFICATION</scope>
    <source>
        <strain evidence="11">TTRI</strain>
    </source>
</reference>
<dbReference type="PANTHER" id="PTHR11157:SF103">
    <property type="entry name" value="ELONGATION OF VERY LONG CHAIN FATTY ACIDS PROTEIN"/>
    <property type="match status" value="1"/>
</dbReference>
<evidence type="ECO:0000256" key="4">
    <source>
        <dbReference type="ARBA" id="ARBA00022692"/>
    </source>
</evidence>
<keyword evidence="12" id="KW-1185">Reference proteome</keyword>
<feature type="transmembrane region" description="Helical" evidence="10">
    <location>
        <begin position="143"/>
        <end position="161"/>
    </location>
</feature>
<comment type="catalytic activity">
    <reaction evidence="10">
        <text>a very-long-chain acyl-CoA + malonyl-CoA + H(+) = a very-long-chain 3-oxoacyl-CoA + CO2 + CoA</text>
        <dbReference type="Rhea" id="RHEA:32727"/>
        <dbReference type="ChEBI" id="CHEBI:15378"/>
        <dbReference type="ChEBI" id="CHEBI:16526"/>
        <dbReference type="ChEBI" id="CHEBI:57287"/>
        <dbReference type="ChEBI" id="CHEBI:57384"/>
        <dbReference type="ChEBI" id="CHEBI:90725"/>
        <dbReference type="ChEBI" id="CHEBI:90736"/>
        <dbReference type="EC" id="2.3.1.199"/>
    </reaction>
</comment>
<evidence type="ECO:0000313" key="12">
    <source>
        <dbReference type="Proteomes" id="UP000078200"/>
    </source>
</evidence>
<dbReference type="PROSITE" id="PS01188">
    <property type="entry name" value="ELO"/>
    <property type="match status" value="1"/>
</dbReference>
<keyword evidence="3 10" id="KW-0808">Transferase</keyword>
<evidence type="ECO:0000256" key="1">
    <source>
        <dbReference type="ARBA" id="ARBA00004141"/>
    </source>
</evidence>
<keyword evidence="6 10" id="KW-1133">Transmembrane helix</keyword>
<keyword evidence="5 10" id="KW-0276">Fatty acid metabolism</keyword>
<comment type="caution">
    <text evidence="10">Lacks conserved residue(s) required for the propagation of feature annotation.</text>
</comment>
<keyword evidence="8 10" id="KW-0472">Membrane</keyword>
<dbReference type="GO" id="GO:0019367">
    <property type="term" value="P:fatty acid elongation, saturated fatty acid"/>
    <property type="evidence" value="ECO:0007669"/>
    <property type="project" value="TreeGrafter"/>
</dbReference>
<dbReference type="GO" id="GO:0042761">
    <property type="term" value="P:very long-chain fatty acid biosynthetic process"/>
    <property type="evidence" value="ECO:0007669"/>
    <property type="project" value="TreeGrafter"/>
</dbReference>
<dbReference type="GO" id="GO:0030148">
    <property type="term" value="P:sphingolipid biosynthetic process"/>
    <property type="evidence" value="ECO:0007669"/>
    <property type="project" value="TreeGrafter"/>
</dbReference>